<sequence>MTGDAGTRLNEMADLPRTRAQIGPVWRKDRDAKDISGTRATFCFDDFSARQTATTRKSGRS</sequence>
<proteinExistence type="predicted"/>
<name>A0ABW3IR25_9RHOB</name>
<evidence type="ECO:0000256" key="1">
    <source>
        <dbReference type="SAM" id="MobiDB-lite"/>
    </source>
</evidence>
<reference evidence="3" key="1">
    <citation type="journal article" date="2019" name="Int. J. Syst. Evol. Microbiol.">
        <title>The Global Catalogue of Microorganisms (GCM) 10K type strain sequencing project: providing services to taxonomists for standard genome sequencing and annotation.</title>
        <authorList>
            <consortium name="The Broad Institute Genomics Platform"/>
            <consortium name="The Broad Institute Genome Sequencing Center for Infectious Disease"/>
            <person name="Wu L."/>
            <person name="Ma J."/>
        </authorList>
    </citation>
    <scope>NUCLEOTIDE SEQUENCE [LARGE SCALE GENOMIC DNA]</scope>
    <source>
        <strain evidence="3">CCUG 60524</strain>
    </source>
</reference>
<gene>
    <name evidence="2" type="ORF">ACFQ2S_12855</name>
</gene>
<evidence type="ECO:0000313" key="3">
    <source>
        <dbReference type="Proteomes" id="UP001597108"/>
    </source>
</evidence>
<feature type="region of interest" description="Disordered" evidence="1">
    <location>
        <begin position="1"/>
        <end position="22"/>
    </location>
</feature>
<dbReference type="RefSeq" id="WP_386075004.1">
    <property type="nucleotide sequence ID" value="NZ_JBHTJT010000022.1"/>
</dbReference>
<organism evidence="2 3">
    <name type="scientific">Tropicimonas aquimaris</name>
    <dbReference type="NCBI Taxonomy" id="914152"/>
    <lineage>
        <taxon>Bacteria</taxon>
        <taxon>Pseudomonadati</taxon>
        <taxon>Pseudomonadota</taxon>
        <taxon>Alphaproteobacteria</taxon>
        <taxon>Rhodobacterales</taxon>
        <taxon>Roseobacteraceae</taxon>
        <taxon>Tropicimonas</taxon>
    </lineage>
</organism>
<accession>A0ABW3IR25</accession>
<comment type="caution">
    <text evidence="2">The sequence shown here is derived from an EMBL/GenBank/DDBJ whole genome shotgun (WGS) entry which is preliminary data.</text>
</comment>
<evidence type="ECO:0000313" key="2">
    <source>
        <dbReference type="EMBL" id="MFD0980542.1"/>
    </source>
</evidence>
<dbReference type="EMBL" id="JBHTJT010000022">
    <property type="protein sequence ID" value="MFD0980542.1"/>
    <property type="molecule type" value="Genomic_DNA"/>
</dbReference>
<keyword evidence="3" id="KW-1185">Reference proteome</keyword>
<protein>
    <submittedName>
        <fullName evidence="2">Uncharacterized protein</fullName>
    </submittedName>
</protein>
<dbReference type="Proteomes" id="UP001597108">
    <property type="component" value="Unassembled WGS sequence"/>
</dbReference>